<keyword evidence="11" id="KW-0742">SOS response</keyword>
<comment type="caution">
    <text evidence="15">The sequence shown here is derived from an EMBL/GenBank/DDBJ whole genome shotgun (WGS) entry which is preliminary data.</text>
</comment>
<dbReference type="GO" id="GO:0003677">
    <property type="term" value="F:DNA binding"/>
    <property type="evidence" value="ECO:0007669"/>
    <property type="project" value="UniProtKB-KW"/>
</dbReference>
<keyword evidence="2" id="KW-0678">Repressor</keyword>
<evidence type="ECO:0000259" key="13">
    <source>
        <dbReference type="Pfam" id="PF00717"/>
    </source>
</evidence>
<evidence type="ECO:0000256" key="10">
    <source>
        <dbReference type="ARBA" id="ARBA00023204"/>
    </source>
</evidence>
<keyword evidence="4" id="KW-0227">DNA damage</keyword>
<name>A0A0F9ZMZ2_9BACT</name>
<dbReference type="GO" id="GO:0045892">
    <property type="term" value="P:negative regulation of DNA-templated transcription"/>
    <property type="evidence" value="ECO:0007669"/>
    <property type="project" value="InterPro"/>
</dbReference>
<dbReference type="Proteomes" id="UP000034778">
    <property type="component" value="Unassembled WGS sequence"/>
</dbReference>
<dbReference type="InterPro" id="IPR036286">
    <property type="entry name" value="LexA/Signal_pep-like_sf"/>
</dbReference>
<evidence type="ECO:0000256" key="4">
    <source>
        <dbReference type="ARBA" id="ARBA00022763"/>
    </source>
</evidence>
<dbReference type="STRING" id="1618566.UR35_C0001G0161"/>
<dbReference type="InterPro" id="IPR050077">
    <property type="entry name" value="LexA_repressor"/>
</dbReference>
<evidence type="ECO:0000256" key="1">
    <source>
        <dbReference type="ARBA" id="ARBA00007484"/>
    </source>
</evidence>
<dbReference type="Pfam" id="PF00717">
    <property type="entry name" value="Peptidase_S24"/>
    <property type="match status" value="1"/>
</dbReference>
<evidence type="ECO:0000256" key="3">
    <source>
        <dbReference type="ARBA" id="ARBA00022705"/>
    </source>
</evidence>
<keyword evidence="10" id="KW-0234">DNA repair</keyword>
<dbReference type="GO" id="GO:0009432">
    <property type="term" value="P:SOS response"/>
    <property type="evidence" value="ECO:0007669"/>
    <property type="project" value="UniProtKB-KW"/>
</dbReference>
<comment type="similarity">
    <text evidence="1 12">Belongs to the peptidase S24 family.</text>
</comment>
<evidence type="ECO:0000259" key="14">
    <source>
        <dbReference type="Pfam" id="PF01726"/>
    </source>
</evidence>
<dbReference type="InterPro" id="IPR006197">
    <property type="entry name" value="Peptidase_S24_LexA"/>
</dbReference>
<dbReference type="NCBIfam" id="TIGR00498">
    <property type="entry name" value="lexA"/>
    <property type="match status" value="1"/>
</dbReference>
<reference evidence="15 16" key="1">
    <citation type="journal article" date="2015" name="Nature">
        <title>rRNA introns, odd ribosomes, and small enigmatic genomes across a large radiation of phyla.</title>
        <authorList>
            <person name="Brown C.T."/>
            <person name="Hug L.A."/>
            <person name="Thomas B.C."/>
            <person name="Sharon I."/>
            <person name="Castelle C.J."/>
            <person name="Singh A."/>
            <person name="Wilkins M.J."/>
            <person name="Williams K.H."/>
            <person name="Banfield J.F."/>
        </authorList>
    </citation>
    <scope>NUCLEOTIDE SEQUENCE [LARGE SCALE GENOMIC DNA]</scope>
</reference>
<dbReference type="GO" id="GO:0006508">
    <property type="term" value="P:proteolysis"/>
    <property type="evidence" value="ECO:0007669"/>
    <property type="project" value="InterPro"/>
</dbReference>
<dbReference type="EMBL" id="LBOW01000001">
    <property type="protein sequence ID" value="KKP45564.1"/>
    <property type="molecule type" value="Genomic_DNA"/>
</dbReference>
<keyword evidence="5 12" id="KW-0378">Hydrolase</keyword>
<dbReference type="Gene3D" id="1.10.10.10">
    <property type="entry name" value="Winged helix-like DNA-binding domain superfamily/Winged helix DNA-binding domain"/>
    <property type="match status" value="1"/>
</dbReference>
<dbReference type="Pfam" id="PF01726">
    <property type="entry name" value="LexA_DNA_bind"/>
    <property type="match status" value="1"/>
</dbReference>
<evidence type="ECO:0000256" key="7">
    <source>
        <dbReference type="ARBA" id="ARBA00023015"/>
    </source>
</evidence>
<evidence type="ECO:0000256" key="8">
    <source>
        <dbReference type="ARBA" id="ARBA00023125"/>
    </source>
</evidence>
<keyword evidence="9" id="KW-0804">Transcription</keyword>
<dbReference type="InterPro" id="IPR036390">
    <property type="entry name" value="WH_DNA-bd_sf"/>
</dbReference>
<dbReference type="GO" id="GO:0006260">
    <property type="term" value="P:DNA replication"/>
    <property type="evidence" value="ECO:0007669"/>
    <property type="project" value="UniProtKB-KW"/>
</dbReference>
<feature type="domain" description="Peptidase S24/S26A/S26B/S26C" evidence="13">
    <location>
        <begin position="84"/>
        <end position="200"/>
    </location>
</feature>
<dbReference type="PRINTS" id="PR00726">
    <property type="entry name" value="LEXASERPTASE"/>
</dbReference>
<keyword evidence="3" id="KW-0235">DNA replication</keyword>
<evidence type="ECO:0000256" key="6">
    <source>
        <dbReference type="ARBA" id="ARBA00022813"/>
    </source>
</evidence>
<keyword evidence="8" id="KW-0238">DNA-binding</keyword>
<keyword evidence="7" id="KW-0805">Transcription regulation</keyword>
<evidence type="ECO:0000256" key="11">
    <source>
        <dbReference type="ARBA" id="ARBA00023236"/>
    </source>
</evidence>
<dbReference type="InterPro" id="IPR036388">
    <property type="entry name" value="WH-like_DNA-bd_sf"/>
</dbReference>
<dbReference type="Gene3D" id="2.10.109.10">
    <property type="entry name" value="Umud Fragment, subunit A"/>
    <property type="match status" value="1"/>
</dbReference>
<protein>
    <submittedName>
        <fullName evidence="15">LexA repressor</fullName>
    </submittedName>
</protein>
<evidence type="ECO:0000313" key="16">
    <source>
        <dbReference type="Proteomes" id="UP000034778"/>
    </source>
</evidence>
<dbReference type="InterPro" id="IPR015927">
    <property type="entry name" value="Peptidase_S24_S26A/B/C"/>
</dbReference>
<evidence type="ECO:0000256" key="5">
    <source>
        <dbReference type="ARBA" id="ARBA00022801"/>
    </source>
</evidence>
<dbReference type="InterPro" id="IPR006200">
    <property type="entry name" value="LexA"/>
</dbReference>
<evidence type="ECO:0000313" key="15">
    <source>
        <dbReference type="EMBL" id="KKP45564.1"/>
    </source>
</evidence>
<evidence type="ECO:0000256" key="9">
    <source>
        <dbReference type="ARBA" id="ARBA00023163"/>
    </source>
</evidence>
<evidence type="ECO:0000256" key="12">
    <source>
        <dbReference type="RuleBase" id="RU003991"/>
    </source>
</evidence>
<dbReference type="SUPFAM" id="SSF51306">
    <property type="entry name" value="LexA/Signal peptidase"/>
    <property type="match status" value="1"/>
</dbReference>
<dbReference type="PATRIC" id="fig|1618566.3.peg.158"/>
<feature type="domain" description="LexA repressor DNA-binding" evidence="14">
    <location>
        <begin position="5"/>
        <end position="66"/>
    </location>
</feature>
<dbReference type="InterPro" id="IPR039418">
    <property type="entry name" value="LexA-like"/>
</dbReference>
<dbReference type="GO" id="GO:0006281">
    <property type="term" value="P:DNA repair"/>
    <property type="evidence" value="ECO:0007669"/>
    <property type="project" value="UniProtKB-KW"/>
</dbReference>
<organism evidence="15 16">
    <name type="scientific">Candidatus Woesebacteria bacterium GW2011_GWB1_33_22</name>
    <dbReference type="NCBI Taxonomy" id="1618566"/>
    <lineage>
        <taxon>Bacteria</taxon>
        <taxon>Candidatus Woeseibacteriota</taxon>
    </lineage>
</organism>
<dbReference type="GO" id="GO:0004252">
    <property type="term" value="F:serine-type endopeptidase activity"/>
    <property type="evidence" value="ECO:0007669"/>
    <property type="project" value="InterPro"/>
</dbReference>
<accession>A0A0F9ZMZ2</accession>
<dbReference type="PANTHER" id="PTHR33516:SF2">
    <property type="entry name" value="LEXA REPRESSOR-RELATED"/>
    <property type="match status" value="1"/>
</dbReference>
<evidence type="ECO:0000256" key="2">
    <source>
        <dbReference type="ARBA" id="ARBA00022491"/>
    </source>
</evidence>
<dbReference type="SUPFAM" id="SSF46785">
    <property type="entry name" value="Winged helix' DNA-binding domain"/>
    <property type="match status" value="1"/>
</dbReference>
<dbReference type="CDD" id="cd06529">
    <property type="entry name" value="S24_LexA-like"/>
    <property type="match status" value="1"/>
</dbReference>
<dbReference type="AlphaFoldDB" id="A0A0F9ZMZ2"/>
<gene>
    <name evidence="15" type="ORF">UR35_C0001G0161</name>
</gene>
<keyword evidence="6 12" id="KW-0068">Autocatalytic cleavage</keyword>
<dbReference type="InterPro" id="IPR006199">
    <property type="entry name" value="LexA_DNA-bd_dom"/>
</dbReference>
<dbReference type="PANTHER" id="PTHR33516">
    <property type="entry name" value="LEXA REPRESSOR"/>
    <property type="match status" value="1"/>
</dbReference>
<sequence length="211" mass="23847">MQPILTKRQKDLLQIIYSHIKNEGYPPTFEEMRNSLNVASNQSVIDLLNKLENKKVIVRNESSARGLTILPFGYEFLNKKPLTPFLGVSHAGSPIDTISIQGEWKEISSELTKLVDEVFILKVTGDSMINAGIYDGDNVLVQKQKEYASGDIVLADVNGESTIKRFMSDDKPPYLYLKPENPSYKNITFTSNVMLNGKVISIIKNNQFRYL</sequence>
<proteinExistence type="inferred from homology"/>